<keyword evidence="4" id="KW-0808">Transferase</keyword>
<evidence type="ECO:0000256" key="4">
    <source>
        <dbReference type="ARBA" id="ARBA00022679"/>
    </source>
</evidence>
<dbReference type="Proteomes" id="UP000800093">
    <property type="component" value="Unassembled WGS sequence"/>
</dbReference>
<comment type="caution">
    <text evidence="9">The sequence shown here is derived from an EMBL/GenBank/DDBJ whole genome shotgun (WGS) entry which is preliminary data.</text>
</comment>
<evidence type="ECO:0000259" key="8">
    <source>
        <dbReference type="Pfam" id="PF01728"/>
    </source>
</evidence>
<dbReference type="Pfam" id="PF01728">
    <property type="entry name" value="FtsJ"/>
    <property type="match status" value="1"/>
</dbReference>
<evidence type="ECO:0000313" key="9">
    <source>
        <dbReference type="EMBL" id="KAF2268565.1"/>
    </source>
</evidence>
<accession>A0A9P4KH87</accession>
<dbReference type="PIRSF" id="PIRSF005461">
    <property type="entry name" value="23S_rRNA_mtase"/>
    <property type="match status" value="1"/>
</dbReference>
<evidence type="ECO:0000256" key="6">
    <source>
        <dbReference type="ARBA" id="ARBA00041184"/>
    </source>
</evidence>
<keyword evidence="5 7" id="KW-0949">S-adenosyl-L-methionine</keyword>
<evidence type="ECO:0000256" key="7">
    <source>
        <dbReference type="PIRSR" id="PIRSR005461-1"/>
    </source>
</evidence>
<sequence length="325" mass="36712">MFLVVDDAPPFLIYASSSSSTRWKSRQGKDFFAREAKVQGLKSRAAFKLLEMNEKYKLFKPGQTVVDLGFAPGSWSQAAINLTAPNGRVVGIDLIPTQPPKGVSTIQGNFLSPAIQAEVRAYVQDPDLGRPRRLVLSSEHPEGLTEKDLEEMERAYIDIERQTHLEGIKAETIGQLNSESASAEVLEHKLPLKERDRRHGRVVDIVLSDMSEPWDQTTGFHKRSLSDPYFRMMNTSGVPFRDHAGSMDLCMAALTFCFDTLRTGGHFLCKFYQGAEDKALETKLRRLFTKVHREKPDSSRSESKEAYFVGLHRKENADRGDVFRE</sequence>
<dbReference type="PANTHER" id="PTHR10920:SF18">
    <property type="entry name" value="RRNA METHYLTRANSFERASE 2, MITOCHONDRIAL"/>
    <property type="match status" value="1"/>
</dbReference>
<keyword evidence="2" id="KW-0698">rRNA processing</keyword>
<evidence type="ECO:0000256" key="1">
    <source>
        <dbReference type="ARBA" id="ARBA00009258"/>
    </source>
</evidence>
<dbReference type="InterPro" id="IPR050082">
    <property type="entry name" value="RNA_methyltr_RlmE"/>
</dbReference>
<comment type="similarity">
    <text evidence="1">Belongs to the class I-like SAM-binding methyltransferase superfamily. RNA methyltransferase RlmE family.</text>
</comment>
<gene>
    <name evidence="9" type="ORF">CC78DRAFT_609220</name>
</gene>
<dbReference type="PANTHER" id="PTHR10920">
    <property type="entry name" value="RIBOSOMAL RNA METHYLTRANSFERASE"/>
    <property type="match status" value="1"/>
</dbReference>
<evidence type="ECO:0000256" key="5">
    <source>
        <dbReference type="ARBA" id="ARBA00022691"/>
    </source>
</evidence>
<dbReference type="GO" id="GO:0005739">
    <property type="term" value="C:mitochondrion"/>
    <property type="evidence" value="ECO:0007669"/>
    <property type="project" value="TreeGrafter"/>
</dbReference>
<dbReference type="InterPro" id="IPR015507">
    <property type="entry name" value="rRNA-MeTfrase_E"/>
</dbReference>
<dbReference type="GO" id="GO:0008650">
    <property type="term" value="F:rRNA (uridine-2'-O-)-methyltransferase activity"/>
    <property type="evidence" value="ECO:0007669"/>
    <property type="project" value="TreeGrafter"/>
</dbReference>
<proteinExistence type="inferred from homology"/>
<dbReference type="AlphaFoldDB" id="A0A9P4KH87"/>
<dbReference type="EMBL" id="ML986586">
    <property type="protein sequence ID" value="KAF2268565.1"/>
    <property type="molecule type" value="Genomic_DNA"/>
</dbReference>
<dbReference type="OrthoDB" id="20105at2759"/>
<dbReference type="InterPro" id="IPR002877">
    <property type="entry name" value="RNA_MeTrfase_FtsJ_dom"/>
</dbReference>
<protein>
    <recommendedName>
        <fullName evidence="6">rRNA methyltransferase 2, mitochondrial</fullName>
    </recommendedName>
</protein>
<keyword evidence="10" id="KW-1185">Reference proteome</keyword>
<evidence type="ECO:0000313" key="10">
    <source>
        <dbReference type="Proteomes" id="UP000800093"/>
    </source>
</evidence>
<evidence type="ECO:0000256" key="3">
    <source>
        <dbReference type="ARBA" id="ARBA00022603"/>
    </source>
</evidence>
<dbReference type="SUPFAM" id="SSF53335">
    <property type="entry name" value="S-adenosyl-L-methionine-dependent methyltransferases"/>
    <property type="match status" value="1"/>
</dbReference>
<feature type="active site" description="Proton acceptor" evidence="7">
    <location>
        <position position="270"/>
    </location>
</feature>
<dbReference type="InterPro" id="IPR029063">
    <property type="entry name" value="SAM-dependent_MTases_sf"/>
</dbReference>
<dbReference type="HAMAP" id="MF_01547">
    <property type="entry name" value="RNA_methyltr_E"/>
    <property type="match status" value="1"/>
</dbReference>
<evidence type="ECO:0000256" key="2">
    <source>
        <dbReference type="ARBA" id="ARBA00022552"/>
    </source>
</evidence>
<reference evidence="10" key="1">
    <citation type="journal article" date="2020" name="Stud. Mycol.">
        <title>101 Dothideomycetes genomes: A test case for predicting lifestyles and emergence of pathogens.</title>
        <authorList>
            <person name="Haridas S."/>
            <person name="Albert R."/>
            <person name="Binder M."/>
            <person name="Bloem J."/>
            <person name="LaButti K."/>
            <person name="Salamov A."/>
            <person name="Andreopoulos B."/>
            <person name="Baker S."/>
            <person name="Barry K."/>
            <person name="Bills G."/>
            <person name="Bluhm B."/>
            <person name="Cannon C."/>
            <person name="Castanera R."/>
            <person name="Culley D."/>
            <person name="Daum C."/>
            <person name="Ezra D."/>
            <person name="Gonzalez J."/>
            <person name="Henrissat B."/>
            <person name="Kuo A."/>
            <person name="Liang C."/>
            <person name="Lipzen A."/>
            <person name="Lutzoni F."/>
            <person name="Magnuson J."/>
            <person name="Mondo S."/>
            <person name="Nolan M."/>
            <person name="Ohm R."/>
            <person name="Pangilinan J."/>
            <person name="Park H.-J."/>
            <person name="Ramirez L."/>
            <person name="Alfaro M."/>
            <person name="Sun H."/>
            <person name="Tritt A."/>
            <person name="Yoshinaga Y."/>
            <person name="Zwiers L.-H."/>
            <person name="Turgeon B."/>
            <person name="Goodwin S."/>
            <person name="Spatafora J."/>
            <person name="Crous P."/>
            <person name="Grigoriev I."/>
        </authorList>
    </citation>
    <scope>NUCLEOTIDE SEQUENCE [LARGE SCALE GENOMIC DNA]</scope>
    <source>
        <strain evidence="10">CBS 304.66</strain>
    </source>
</reference>
<dbReference type="Gene3D" id="3.40.50.150">
    <property type="entry name" value="Vaccinia Virus protein VP39"/>
    <property type="match status" value="1"/>
</dbReference>
<organism evidence="9 10">
    <name type="scientific">Lojkania enalia</name>
    <dbReference type="NCBI Taxonomy" id="147567"/>
    <lineage>
        <taxon>Eukaryota</taxon>
        <taxon>Fungi</taxon>
        <taxon>Dikarya</taxon>
        <taxon>Ascomycota</taxon>
        <taxon>Pezizomycotina</taxon>
        <taxon>Dothideomycetes</taxon>
        <taxon>Pleosporomycetidae</taxon>
        <taxon>Pleosporales</taxon>
        <taxon>Pleosporales incertae sedis</taxon>
        <taxon>Lojkania</taxon>
    </lineage>
</organism>
<feature type="domain" description="Ribosomal RNA methyltransferase FtsJ" evidence="8">
    <location>
        <begin position="42"/>
        <end position="312"/>
    </location>
</feature>
<name>A0A9P4KH87_9PLEO</name>
<keyword evidence="3 9" id="KW-0489">Methyltransferase</keyword>